<gene>
    <name evidence="5" type="ORF">PQ455_15245</name>
</gene>
<protein>
    <submittedName>
        <fullName evidence="5">Response regulator</fullName>
    </submittedName>
</protein>
<dbReference type="PROSITE" id="PS50110">
    <property type="entry name" value="RESPONSE_REGULATORY"/>
    <property type="match status" value="1"/>
</dbReference>
<evidence type="ECO:0000259" key="4">
    <source>
        <dbReference type="PROSITE" id="PS50110"/>
    </source>
</evidence>
<accession>A0ABY7TIC7</accession>
<name>A0ABY7TIC7_9SPHN</name>
<dbReference type="SMART" id="SM00448">
    <property type="entry name" value="REC"/>
    <property type="match status" value="1"/>
</dbReference>
<feature type="domain" description="Response regulatory" evidence="4">
    <location>
        <begin position="16"/>
        <end position="132"/>
    </location>
</feature>
<dbReference type="PANTHER" id="PTHR45339">
    <property type="entry name" value="HYBRID SIGNAL TRANSDUCTION HISTIDINE KINASE J"/>
    <property type="match status" value="1"/>
</dbReference>
<evidence type="ECO:0000313" key="5">
    <source>
        <dbReference type="EMBL" id="WCT72976.1"/>
    </source>
</evidence>
<dbReference type="Gene3D" id="3.40.50.2300">
    <property type="match status" value="1"/>
</dbReference>
<sequence length="132" mass="14247">MNDMAGIAEQAGASRKVLVVEDNDLNLKLFCDLLTAHGYAPEPVSDGRVAIERARSLRPDLILMDIQMPNVSGLDLIVALQDDAELRATPIMAVTAYAGHGDEERIRAAGAKAYISKPITIGRFMEAVRALT</sequence>
<dbReference type="Proteomes" id="UP001220395">
    <property type="component" value="Chromosome"/>
</dbReference>
<keyword evidence="1 3" id="KW-0597">Phosphoprotein</keyword>
<dbReference type="EMBL" id="CP117411">
    <property type="protein sequence ID" value="WCT72976.1"/>
    <property type="molecule type" value="Genomic_DNA"/>
</dbReference>
<dbReference type="PANTHER" id="PTHR45339:SF1">
    <property type="entry name" value="HYBRID SIGNAL TRANSDUCTION HISTIDINE KINASE J"/>
    <property type="match status" value="1"/>
</dbReference>
<keyword evidence="6" id="KW-1185">Reference proteome</keyword>
<keyword evidence="2" id="KW-0902">Two-component regulatory system</keyword>
<dbReference type="InterPro" id="IPR001789">
    <property type="entry name" value="Sig_transdc_resp-reg_receiver"/>
</dbReference>
<proteinExistence type="predicted"/>
<feature type="modified residue" description="4-aspartylphosphate" evidence="3">
    <location>
        <position position="65"/>
    </location>
</feature>
<evidence type="ECO:0000256" key="1">
    <source>
        <dbReference type="ARBA" id="ARBA00022553"/>
    </source>
</evidence>
<evidence type="ECO:0000313" key="6">
    <source>
        <dbReference type="Proteomes" id="UP001220395"/>
    </source>
</evidence>
<dbReference type="Pfam" id="PF00072">
    <property type="entry name" value="Response_reg"/>
    <property type="match status" value="1"/>
</dbReference>
<dbReference type="InterPro" id="IPR011006">
    <property type="entry name" value="CheY-like_superfamily"/>
</dbReference>
<reference evidence="5 6" key="1">
    <citation type="submission" date="2023-02" db="EMBL/GenBank/DDBJ databases">
        <title>Genome sequence of Sphingomonas naphthae.</title>
        <authorList>
            <person name="Kim S."/>
            <person name="Heo J."/>
            <person name="Kwon S.-W."/>
        </authorList>
    </citation>
    <scope>NUCLEOTIDE SEQUENCE [LARGE SCALE GENOMIC DNA]</scope>
    <source>
        <strain evidence="5 6">KACC 18716</strain>
    </source>
</reference>
<dbReference type="SUPFAM" id="SSF52172">
    <property type="entry name" value="CheY-like"/>
    <property type="match status" value="1"/>
</dbReference>
<dbReference type="RefSeq" id="WP_273686950.1">
    <property type="nucleotide sequence ID" value="NZ_CP117411.1"/>
</dbReference>
<evidence type="ECO:0000256" key="3">
    <source>
        <dbReference type="PROSITE-ProRule" id="PRU00169"/>
    </source>
</evidence>
<organism evidence="5 6">
    <name type="scientific">Sphingomonas naphthae</name>
    <dbReference type="NCBI Taxonomy" id="1813468"/>
    <lineage>
        <taxon>Bacteria</taxon>
        <taxon>Pseudomonadati</taxon>
        <taxon>Pseudomonadota</taxon>
        <taxon>Alphaproteobacteria</taxon>
        <taxon>Sphingomonadales</taxon>
        <taxon>Sphingomonadaceae</taxon>
        <taxon>Sphingomonas</taxon>
    </lineage>
</organism>
<evidence type="ECO:0000256" key="2">
    <source>
        <dbReference type="ARBA" id="ARBA00023012"/>
    </source>
</evidence>